<proteinExistence type="predicted"/>
<protein>
    <submittedName>
        <fullName evidence="1">Uncharacterized protein</fullName>
    </submittedName>
</protein>
<sequence>MSNATTKELHITMPDTSVWAVPVSIIATNRAEYYAKEFGGDVAKSLAEDTIPLFNSDDFEIEDWAANNMNWSDVQHAARCVEPGEVGFDEGWANGDKSVVDADE</sequence>
<gene>
    <name evidence="1" type="ORF">PWN146_00368</name>
</gene>
<reference evidence="1" key="1">
    <citation type="submission" date="2016-05" db="EMBL/GenBank/DDBJ databases">
        <authorList>
            <person name="Cock P.J.A."/>
            <person name="Cock P.J.A."/>
        </authorList>
    </citation>
    <scope>NUCLEOTIDE SEQUENCE</scope>
    <source>
        <strain evidence="1">PWN146_assembly</strain>
    </source>
</reference>
<organism evidence="1">
    <name type="scientific">Serratia marcescens</name>
    <dbReference type="NCBI Taxonomy" id="615"/>
    <lineage>
        <taxon>Bacteria</taxon>
        <taxon>Pseudomonadati</taxon>
        <taxon>Pseudomonadota</taxon>
        <taxon>Gammaproteobacteria</taxon>
        <taxon>Enterobacterales</taxon>
        <taxon>Yersiniaceae</taxon>
        <taxon>Serratia</taxon>
    </lineage>
</organism>
<dbReference type="AlphaFoldDB" id="A0A1C3H9K1"/>
<dbReference type="EMBL" id="LT575490">
    <property type="protein sequence ID" value="SAY41704.1"/>
    <property type="molecule type" value="Genomic_DNA"/>
</dbReference>
<evidence type="ECO:0000313" key="1">
    <source>
        <dbReference type="EMBL" id="SAY41704.1"/>
    </source>
</evidence>
<name>A0A1C3H9K1_SERMA</name>
<accession>A0A1C3H9K1</accession>